<sequence length="50" mass="5972">MDQNNANLSKEKLEKINKIELELGVELTLFPKENKPNKGEYYKQYEDDRL</sequence>
<evidence type="ECO:0000313" key="1">
    <source>
        <dbReference type="EMBL" id="MBP3952874.1"/>
    </source>
</evidence>
<accession>A0A941ATW3</accession>
<protein>
    <submittedName>
        <fullName evidence="1">Uncharacterized protein</fullName>
    </submittedName>
</protein>
<gene>
    <name evidence="1" type="ORF">J7W16_17260</name>
</gene>
<evidence type="ECO:0000313" key="2">
    <source>
        <dbReference type="Proteomes" id="UP000678228"/>
    </source>
</evidence>
<reference evidence="1" key="1">
    <citation type="submission" date="2021-03" db="EMBL/GenBank/DDBJ databases">
        <title>Bacillus suaedae sp. nov., isolated from Suaeda aralocaspica.</title>
        <authorList>
            <person name="Lei R.F.R."/>
        </authorList>
    </citation>
    <scope>NUCLEOTIDE SEQUENCE</scope>
    <source>
        <strain evidence="1">YZJH907-2</strain>
    </source>
</reference>
<dbReference type="RefSeq" id="WP_210598728.1">
    <property type="nucleotide sequence ID" value="NZ_JAGKSQ010000008.1"/>
</dbReference>
<comment type="caution">
    <text evidence="1">The sequence shown here is derived from an EMBL/GenBank/DDBJ whole genome shotgun (WGS) entry which is preliminary data.</text>
</comment>
<dbReference type="Proteomes" id="UP000678228">
    <property type="component" value="Unassembled WGS sequence"/>
</dbReference>
<name>A0A941ATW3_9BACI</name>
<dbReference type="EMBL" id="JAGKSQ010000008">
    <property type="protein sequence ID" value="MBP3952874.1"/>
    <property type="molecule type" value="Genomic_DNA"/>
</dbReference>
<dbReference type="AlphaFoldDB" id="A0A941ATW3"/>
<keyword evidence="2" id="KW-1185">Reference proteome</keyword>
<organism evidence="1 2">
    <name type="scientific">Halalkalibacter suaedae</name>
    <dbReference type="NCBI Taxonomy" id="2822140"/>
    <lineage>
        <taxon>Bacteria</taxon>
        <taxon>Bacillati</taxon>
        <taxon>Bacillota</taxon>
        <taxon>Bacilli</taxon>
        <taxon>Bacillales</taxon>
        <taxon>Bacillaceae</taxon>
        <taxon>Halalkalibacter</taxon>
    </lineage>
</organism>
<proteinExistence type="predicted"/>